<dbReference type="Proteomes" id="UP001156318">
    <property type="component" value="Chromosome"/>
</dbReference>
<reference evidence="1 2" key="1">
    <citation type="submission" date="2021-05" db="EMBL/GenBank/DDBJ databases">
        <title>Isolation, identification, and the growth promoting effects of Pantoea dispersa strain YSD J2 from the aboveground leaves of Cyperus esculentus L.Var. Sativus.</title>
        <authorList>
            <person name="Wang S."/>
            <person name="Tang X.M."/>
            <person name="Huang Y.N."/>
        </authorList>
    </citation>
    <scope>NUCLEOTIDE SEQUENCE [LARGE SCALE GENOMIC DNA]</scope>
    <source>
        <strain evidence="2">YSD YN2</strain>
    </source>
</reference>
<evidence type="ECO:0000313" key="2">
    <source>
        <dbReference type="Proteomes" id="UP001156318"/>
    </source>
</evidence>
<organism evidence="1 2">
    <name type="scientific">Siccibacter colletis</name>
    <dbReference type="NCBI Taxonomy" id="1505757"/>
    <lineage>
        <taxon>Bacteria</taxon>
        <taxon>Pseudomonadati</taxon>
        <taxon>Pseudomonadota</taxon>
        <taxon>Gammaproteobacteria</taxon>
        <taxon>Enterobacterales</taxon>
        <taxon>Enterobacteriaceae</taxon>
        <taxon>Siccibacter</taxon>
    </lineage>
</organism>
<keyword evidence="2" id="KW-1185">Reference proteome</keyword>
<dbReference type="InterPro" id="IPR008727">
    <property type="entry name" value="PAAR_motif"/>
</dbReference>
<sequence>MPGAARLNDTGKGHECFPDTPVIAGSPDIIINGQPAARVGDALAPHGCPCSGSPHGLHGRAIAAGSSNVIFNGKAAARIGDAIDCGGKIITGSGDVIIGNTPWQSPAHDCGKQTVLRGAPLLALTPALNPEELNDTVALLSR</sequence>
<name>A0ABY6JA17_9ENTR</name>
<proteinExistence type="predicted"/>
<evidence type="ECO:0000313" key="1">
    <source>
        <dbReference type="EMBL" id="UYU30687.1"/>
    </source>
</evidence>
<accession>A0ABY6JA17</accession>
<dbReference type="EMBL" id="CP074352">
    <property type="protein sequence ID" value="UYU30687.1"/>
    <property type="molecule type" value="Genomic_DNA"/>
</dbReference>
<protein>
    <submittedName>
        <fullName evidence="1">PAAR domain-containing protein</fullName>
    </submittedName>
</protein>
<gene>
    <name evidence="1" type="ORF">KFZ77_12485</name>
</gene>
<dbReference type="Pfam" id="PF05488">
    <property type="entry name" value="PAAR_motif"/>
    <property type="match status" value="1"/>
</dbReference>
<dbReference type="Gene3D" id="2.60.200.60">
    <property type="match status" value="1"/>
</dbReference>
<dbReference type="CDD" id="cd14737">
    <property type="entry name" value="PAAR_1"/>
    <property type="match status" value="1"/>
</dbReference>